<evidence type="ECO:0000256" key="7">
    <source>
        <dbReference type="ARBA" id="ARBA00022679"/>
    </source>
</evidence>
<dbReference type="EMBL" id="RSED01000009">
    <property type="protein sequence ID" value="RRS03881.1"/>
    <property type="molecule type" value="Genomic_DNA"/>
</dbReference>
<dbReference type="PANTHER" id="PTHR43651:SF3">
    <property type="entry name" value="1,4-ALPHA-GLUCAN-BRANCHING ENZYME"/>
    <property type="match status" value="1"/>
</dbReference>
<dbReference type="AlphaFoldDB" id="A0A426VAN9"/>
<feature type="active site" description="Proton donor" evidence="10 11">
    <location>
        <position position="366"/>
    </location>
</feature>
<dbReference type="GO" id="GO:0003844">
    <property type="term" value="F:1,4-alpha-glucan branching enzyme activity"/>
    <property type="evidence" value="ECO:0007669"/>
    <property type="project" value="UniProtKB-UniRule"/>
</dbReference>
<comment type="pathway">
    <text evidence="3 10">Glycan biosynthesis; glycogen biosynthesis.</text>
</comment>
<dbReference type="CDD" id="cd11322">
    <property type="entry name" value="AmyAc_Glg_BE"/>
    <property type="match status" value="1"/>
</dbReference>
<comment type="subunit">
    <text evidence="10">Monomer.</text>
</comment>
<dbReference type="InterPro" id="IPR004193">
    <property type="entry name" value="Glyco_hydro_13_N"/>
</dbReference>
<comment type="similarity">
    <text evidence="4 10">Belongs to the glycosyl hydrolase 13 family. GlgB subfamily.</text>
</comment>
<dbReference type="Pfam" id="PF02922">
    <property type="entry name" value="CBM_48"/>
    <property type="match status" value="1"/>
</dbReference>
<dbReference type="SUPFAM" id="SSF51011">
    <property type="entry name" value="Glycosyl hydrolase domain"/>
    <property type="match status" value="1"/>
</dbReference>
<keyword evidence="9 10" id="KW-0119">Carbohydrate metabolism</keyword>
<dbReference type="NCBIfam" id="TIGR01515">
    <property type="entry name" value="branching_enzym"/>
    <property type="match status" value="1"/>
</dbReference>
<dbReference type="InterPro" id="IPR037439">
    <property type="entry name" value="Branching_enzy"/>
</dbReference>
<dbReference type="InterPro" id="IPR006048">
    <property type="entry name" value="A-amylase/branching_C"/>
</dbReference>
<evidence type="ECO:0000256" key="5">
    <source>
        <dbReference type="ARBA" id="ARBA00022600"/>
    </source>
</evidence>
<evidence type="ECO:0000256" key="1">
    <source>
        <dbReference type="ARBA" id="ARBA00000826"/>
    </source>
</evidence>
<dbReference type="GO" id="GO:0005829">
    <property type="term" value="C:cytosol"/>
    <property type="evidence" value="ECO:0007669"/>
    <property type="project" value="TreeGrafter"/>
</dbReference>
<dbReference type="UniPathway" id="UPA00164"/>
<keyword evidence="7 10" id="KW-0808">Transferase</keyword>
<dbReference type="FunFam" id="2.60.40.1180:FF:000002">
    <property type="entry name" value="1,4-alpha-glucan branching enzyme GlgB"/>
    <property type="match status" value="1"/>
</dbReference>
<keyword evidence="5 10" id="KW-0321">Glycogen metabolism</keyword>
<keyword evidence="8 10" id="KW-0320">Glycogen biosynthesis</keyword>
<comment type="caution">
    <text evidence="13">The sequence shown here is derived from an EMBL/GenBank/DDBJ whole genome shotgun (WGS) entry which is preliminary data.</text>
</comment>
<dbReference type="InterPro" id="IPR017853">
    <property type="entry name" value="GH"/>
</dbReference>
<evidence type="ECO:0000313" key="13">
    <source>
        <dbReference type="EMBL" id="RRS03881.1"/>
    </source>
</evidence>
<dbReference type="NCBIfam" id="NF003811">
    <property type="entry name" value="PRK05402.1"/>
    <property type="match status" value="1"/>
</dbReference>
<dbReference type="SMART" id="SM00642">
    <property type="entry name" value="Aamy"/>
    <property type="match status" value="1"/>
</dbReference>
<evidence type="ECO:0000256" key="8">
    <source>
        <dbReference type="ARBA" id="ARBA00023056"/>
    </source>
</evidence>
<sequence length="638" mass="71771">MLMDAWSGSQGNASHAESLGAVGRGHRSMGAHLRLDHGVAGARFRVWAPNARAVSVIGDFNGWQGGAHKLHPLSDDSGVWDGFVPGAHHGQRYKYRIEPQQGPAVDKADPYAFLAEEPPRTGSVLWDLSYEWRDGDWMAQRMARNALSAPMSIYELHPGSWRPGREGRRFLGYEELADELIPYLLEMGFTHVEMMPLTEHPFYGSWGYQTTGYFAATSRYGTPQQLMRFVDRLHQAGIGVILDWVPSHFPNDAHGLATFDGTHLYEHADPRQGFHPEWNSLIFNYGRHEVADFLVDSALFWLGTYHFDGLRVDGVASMLYLDYARKAGEWIPNKHGGHENLEAVAFLRRLNTAVYAHHPDVQMIAEESTAWPGVSRPVGAPDTLAGLGFGLKWNLGWMHDTLRHFARDPLFRGFHLEDLSFGLVYAFSENFVLSLSHDEVVHGKGSLLARQFGDRWQRFANLRTLYGLMWGHPGKKLLFMGGEWGVEREWNHEATLDWALLGDPLHAGAKRWVADLNRVYRSHPALYEVDFSEQGFRWLIRDDAQHGVMAFLRQGHDADHPVLVVLNLTPEVRHGYRIGVPREGHWRELLNSDAAIYGGSGVGNLGGVNTAQVPSHDQSHSLQLTLPPMAALFLEAPR</sequence>
<keyword evidence="14" id="KW-1185">Reference proteome</keyword>
<dbReference type="Proteomes" id="UP000269265">
    <property type="component" value="Unassembled WGS sequence"/>
</dbReference>
<feature type="domain" description="Glycosyl hydrolase family 13 catalytic" evidence="12">
    <location>
        <begin position="155"/>
        <end position="523"/>
    </location>
</feature>
<evidence type="ECO:0000256" key="10">
    <source>
        <dbReference type="HAMAP-Rule" id="MF_00685"/>
    </source>
</evidence>
<comment type="catalytic activity">
    <reaction evidence="1 10">
        <text>Transfers a segment of a (1-&gt;4)-alpha-D-glucan chain to a primary hydroxy group in a similar glucan chain.</text>
        <dbReference type="EC" id="2.4.1.18"/>
    </reaction>
</comment>
<dbReference type="Pfam" id="PF02806">
    <property type="entry name" value="Alpha-amylase_C"/>
    <property type="match status" value="1"/>
</dbReference>
<proteinExistence type="inferred from homology"/>
<dbReference type="InterPro" id="IPR006407">
    <property type="entry name" value="GlgB"/>
</dbReference>
<dbReference type="PANTHER" id="PTHR43651">
    <property type="entry name" value="1,4-ALPHA-GLUCAN-BRANCHING ENZYME"/>
    <property type="match status" value="1"/>
</dbReference>
<protein>
    <recommendedName>
        <fullName evidence="10">1,4-alpha-glucan branching enzyme GlgB</fullName>
        <ecNumber evidence="10">2.4.1.18</ecNumber>
    </recommendedName>
    <alternativeName>
        <fullName evidence="10">1,4-alpha-D-glucan:1,4-alpha-D-glucan 6-glucosyl-transferase</fullName>
    </alternativeName>
    <alternativeName>
        <fullName evidence="10">Alpha-(1-&gt;4)-glucan branching enzyme</fullName>
    </alternativeName>
    <alternativeName>
        <fullName evidence="10">Glycogen branching enzyme</fullName>
        <shortName evidence="10">BE</shortName>
    </alternativeName>
</protein>
<dbReference type="Gene3D" id="2.60.40.1180">
    <property type="entry name" value="Golgi alpha-mannosidase II"/>
    <property type="match status" value="1"/>
</dbReference>
<dbReference type="Pfam" id="PF00128">
    <property type="entry name" value="Alpha-amylase"/>
    <property type="match status" value="1"/>
</dbReference>
<comment type="function">
    <text evidence="2 10">Catalyzes the formation of the alpha-1,6-glucosidic linkages in glycogen by scission of a 1,4-alpha-linked oligosaccharide from growing alpha-1,4-glucan chains and the subsequent attachment of the oligosaccharide to the alpha-1,6 position.</text>
</comment>
<dbReference type="GO" id="GO:0043169">
    <property type="term" value="F:cation binding"/>
    <property type="evidence" value="ECO:0007669"/>
    <property type="project" value="InterPro"/>
</dbReference>
<dbReference type="CDD" id="cd02855">
    <property type="entry name" value="E_set_GBE_prok_N"/>
    <property type="match status" value="1"/>
</dbReference>
<dbReference type="OrthoDB" id="9800174at2"/>
<dbReference type="NCBIfam" id="NF008967">
    <property type="entry name" value="PRK12313.1"/>
    <property type="match status" value="1"/>
</dbReference>
<dbReference type="InterPro" id="IPR013783">
    <property type="entry name" value="Ig-like_fold"/>
</dbReference>
<evidence type="ECO:0000256" key="4">
    <source>
        <dbReference type="ARBA" id="ARBA00009000"/>
    </source>
</evidence>
<evidence type="ECO:0000256" key="6">
    <source>
        <dbReference type="ARBA" id="ARBA00022676"/>
    </source>
</evidence>
<reference evidence="13 14" key="1">
    <citation type="submission" date="2018-12" db="EMBL/GenBank/DDBJ databases">
        <title>The whole draft genome of Aquabacterium sp. SJQ9.</title>
        <authorList>
            <person name="Sun L."/>
            <person name="Gao X."/>
            <person name="Chen W."/>
            <person name="Huang K."/>
        </authorList>
    </citation>
    <scope>NUCLEOTIDE SEQUENCE [LARGE SCALE GENOMIC DNA]</scope>
    <source>
        <strain evidence="13 14">SJQ9</strain>
    </source>
</reference>
<dbReference type="EC" id="2.4.1.18" evidence="10"/>
<dbReference type="Gene3D" id="2.60.40.10">
    <property type="entry name" value="Immunoglobulins"/>
    <property type="match status" value="1"/>
</dbReference>
<dbReference type="SUPFAM" id="SSF51445">
    <property type="entry name" value="(Trans)glycosidases"/>
    <property type="match status" value="1"/>
</dbReference>
<evidence type="ECO:0000256" key="3">
    <source>
        <dbReference type="ARBA" id="ARBA00004964"/>
    </source>
</evidence>
<accession>A0A426VAN9</accession>
<dbReference type="RefSeq" id="WP_125243721.1">
    <property type="nucleotide sequence ID" value="NZ_RSED01000009.1"/>
</dbReference>
<gene>
    <name evidence="10 13" type="primary">glgB</name>
    <name evidence="13" type="ORF">EIP75_13075</name>
</gene>
<evidence type="ECO:0000256" key="11">
    <source>
        <dbReference type="PIRSR" id="PIRSR000463-1"/>
    </source>
</evidence>
<dbReference type="Gene3D" id="3.20.20.80">
    <property type="entry name" value="Glycosidases"/>
    <property type="match status" value="1"/>
</dbReference>
<evidence type="ECO:0000256" key="2">
    <source>
        <dbReference type="ARBA" id="ARBA00002953"/>
    </source>
</evidence>
<dbReference type="PIRSF" id="PIRSF000463">
    <property type="entry name" value="GlgB"/>
    <property type="match status" value="1"/>
</dbReference>
<dbReference type="InterPro" id="IPR044143">
    <property type="entry name" value="GlgB_N_E_set_prok"/>
</dbReference>
<feature type="active site" description="Nucleophile" evidence="10 11">
    <location>
        <position position="313"/>
    </location>
</feature>
<evidence type="ECO:0000313" key="14">
    <source>
        <dbReference type="Proteomes" id="UP000269265"/>
    </source>
</evidence>
<dbReference type="GO" id="GO:0004553">
    <property type="term" value="F:hydrolase activity, hydrolyzing O-glycosyl compounds"/>
    <property type="evidence" value="ECO:0007669"/>
    <property type="project" value="InterPro"/>
</dbReference>
<organism evidence="13 14">
    <name type="scientific">Aquabacterium soli</name>
    <dbReference type="NCBI Taxonomy" id="2493092"/>
    <lineage>
        <taxon>Bacteria</taxon>
        <taxon>Pseudomonadati</taxon>
        <taxon>Pseudomonadota</taxon>
        <taxon>Betaproteobacteria</taxon>
        <taxon>Burkholderiales</taxon>
        <taxon>Aquabacterium</taxon>
    </lineage>
</organism>
<dbReference type="FunFam" id="3.20.20.80:FF:000003">
    <property type="entry name" value="1,4-alpha-glucan branching enzyme GlgB"/>
    <property type="match status" value="1"/>
</dbReference>
<keyword evidence="6 10" id="KW-0328">Glycosyltransferase</keyword>
<dbReference type="InterPro" id="IPR013780">
    <property type="entry name" value="Glyco_hydro_b"/>
</dbReference>
<evidence type="ECO:0000259" key="12">
    <source>
        <dbReference type="SMART" id="SM00642"/>
    </source>
</evidence>
<dbReference type="HAMAP" id="MF_00685">
    <property type="entry name" value="GlgB"/>
    <property type="match status" value="1"/>
</dbReference>
<name>A0A426VAN9_9BURK</name>
<dbReference type="GO" id="GO:0005978">
    <property type="term" value="P:glycogen biosynthetic process"/>
    <property type="evidence" value="ECO:0007669"/>
    <property type="project" value="UniProtKB-UniRule"/>
</dbReference>
<dbReference type="InterPro" id="IPR006047">
    <property type="entry name" value="GH13_cat_dom"/>
</dbReference>
<evidence type="ECO:0000256" key="9">
    <source>
        <dbReference type="ARBA" id="ARBA00023277"/>
    </source>
</evidence>